<evidence type="ECO:0000313" key="2">
    <source>
        <dbReference type="Proteomes" id="UP000799538"/>
    </source>
</evidence>
<keyword evidence="2" id="KW-1185">Reference proteome</keyword>
<dbReference type="Proteomes" id="UP000799538">
    <property type="component" value="Unassembled WGS sequence"/>
</dbReference>
<evidence type="ECO:0000313" key="1">
    <source>
        <dbReference type="EMBL" id="KAF2222331.1"/>
    </source>
</evidence>
<proteinExistence type="predicted"/>
<sequence length="85" mass="9824">MASESALSSSSTLSSWIEQLHNQIFTQPDNGIITCAYKQLVAPFTARINQDQFTRQKYSMQVSLPRTQRRQDFCRDDTMCIVIEF</sequence>
<protein>
    <submittedName>
        <fullName evidence="1">Uncharacterized protein</fullName>
    </submittedName>
</protein>
<name>A0A6A6G9C6_9PEZI</name>
<accession>A0A6A6G9C6</accession>
<organism evidence="1 2">
    <name type="scientific">Elsinoe ampelina</name>
    <dbReference type="NCBI Taxonomy" id="302913"/>
    <lineage>
        <taxon>Eukaryota</taxon>
        <taxon>Fungi</taxon>
        <taxon>Dikarya</taxon>
        <taxon>Ascomycota</taxon>
        <taxon>Pezizomycotina</taxon>
        <taxon>Dothideomycetes</taxon>
        <taxon>Dothideomycetidae</taxon>
        <taxon>Myriangiales</taxon>
        <taxon>Elsinoaceae</taxon>
        <taxon>Elsinoe</taxon>
    </lineage>
</organism>
<dbReference type="EMBL" id="ML992508">
    <property type="protein sequence ID" value="KAF2222331.1"/>
    <property type="molecule type" value="Genomic_DNA"/>
</dbReference>
<reference evidence="2" key="1">
    <citation type="journal article" date="2020" name="Stud. Mycol.">
        <title>101 Dothideomycetes genomes: A test case for predicting lifestyles and emergence of pathogens.</title>
        <authorList>
            <person name="Haridas S."/>
            <person name="Albert R."/>
            <person name="Binder M."/>
            <person name="Bloem J."/>
            <person name="LaButti K."/>
            <person name="Salamov A."/>
            <person name="Andreopoulos B."/>
            <person name="Baker S."/>
            <person name="Barry K."/>
            <person name="Bills G."/>
            <person name="Bluhm B."/>
            <person name="Cannon C."/>
            <person name="Castanera R."/>
            <person name="Culley D."/>
            <person name="Daum C."/>
            <person name="Ezra D."/>
            <person name="Gonzalez J."/>
            <person name="Henrissat B."/>
            <person name="Kuo A."/>
            <person name="Liang C."/>
            <person name="Lipzen A."/>
            <person name="Lutzoni F."/>
            <person name="Magnuson J."/>
            <person name="Mondo S."/>
            <person name="Nolan M."/>
            <person name="Ohm R."/>
            <person name="Pangilinan J."/>
            <person name="Park H.-J."/>
            <person name="Ramirez L."/>
            <person name="Alfaro M."/>
            <person name="Sun H."/>
            <person name="Tritt A."/>
            <person name="Yoshinaga Y."/>
            <person name="Zwiers L.-H."/>
            <person name="Turgeon B."/>
            <person name="Goodwin S."/>
            <person name="Spatafora J."/>
            <person name="Crous P."/>
            <person name="Grigoriev I."/>
        </authorList>
    </citation>
    <scope>NUCLEOTIDE SEQUENCE [LARGE SCALE GENOMIC DNA]</scope>
    <source>
        <strain evidence="2">CECT 20119</strain>
    </source>
</reference>
<dbReference type="AlphaFoldDB" id="A0A6A6G9C6"/>
<gene>
    <name evidence="1" type="ORF">BDZ85DRAFT_263460</name>
</gene>